<dbReference type="Proteomes" id="UP000074310">
    <property type="component" value="Unassembled WGS sequence"/>
</dbReference>
<evidence type="ECO:0000313" key="2">
    <source>
        <dbReference type="EMBL" id="KTT72640.1"/>
    </source>
</evidence>
<feature type="region of interest" description="Disordered" evidence="1">
    <location>
        <begin position="78"/>
        <end position="129"/>
    </location>
</feature>
<keyword evidence="3" id="KW-1185">Reference proteome</keyword>
<organism evidence="2 3">
    <name type="scientific">Sphingomonas endophytica</name>
    <dbReference type="NCBI Taxonomy" id="869719"/>
    <lineage>
        <taxon>Bacteria</taxon>
        <taxon>Pseudomonadati</taxon>
        <taxon>Pseudomonadota</taxon>
        <taxon>Alphaproteobacteria</taxon>
        <taxon>Sphingomonadales</taxon>
        <taxon>Sphingomonadaceae</taxon>
        <taxon>Sphingomonas</taxon>
    </lineage>
</organism>
<evidence type="ECO:0000313" key="3">
    <source>
        <dbReference type="Proteomes" id="UP000074310"/>
    </source>
</evidence>
<protein>
    <submittedName>
        <fullName evidence="2">Uncharacterized protein</fullName>
    </submittedName>
</protein>
<sequence length="129" mass="13714">MEVGQSPIRDQMWADAASMIANGEAVAVDLEVNPPKVARRALTAIRADNGRRVPCPHCQLMCLPETLARHVSFCRDDGEAVRRSTSRVPSNQPPAGSGSRPDATPVPVPSKPAGATAGALSRLPETHRE</sequence>
<gene>
    <name evidence="2" type="ORF">NS334_08590</name>
</gene>
<accession>A0A147I3G5</accession>
<dbReference type="EMBL" id="LDTB01000025">
    <property type="protein sequence ID" value="KTT72640.1"/>
    <property type="molecule type" value="Genomic_DNA"/>
</dbReference>
<dbReference type="PATRIC" id="fig|869719.3.peg.1397"/>
<dbReference type="AlphaFoldDB" id="A0A147I3G5"/>
<reference evidence="2 3" key="1">
    <citation type="journal article" date="2016" name="Front. Microbiol.">
        <title>Genomic Resource of Rice Seed Associated Bacteria.</title>
        <authorList>
            <person name="Midha S."/>
            <person name="Bansal K."/>
            <person name="Sharma S."/>
            <person name="Kumar N."/>
            <person name="Patil P.P."/>
            <person name="Chaudhry V."/>
            <person name="Patil P.B."/>
        </authorList>
    </citation>
    <scope>NUCLEOTIDE SEQUENCE [LARGE SCALE GENOMIC DNA]</scope>
    <source>
        <strain evidence="2 3">NS334</strain>
    </source>
</reference>
<comment type="caution">
    <text evidence="2">The sequence shown here is derived from an EMBL/GenBank/DDBJ whole genome shotgun (WGS) entry which is preliminary data.</text>
</comment>
<proteinExistence type="predicted"/>
<name>A0A147I3G5_9SPHN</name>
<evidence type="ECO:0000256" key="1">
    <source>
        <dbReference type="SAM" id="MobiDB-lite"/>
    </source>
</evidence>